<accession>A0ABW4FHT6</accession>
<dbReference type="EMBL" id="JBHUCP010000005">
    <property type="protein sequence ID" value="MFD1529632.1"/>
    <property type="molecule type" value="Genomic_DNA"/>
</dbReference>
<proteinExistence type="predicted"/>
<evidence type="ECO:0000313" key="1">
    <source>
        <dbReference type="EMBL" id="MFD1529632.1"/>
    </source>
</evidence>
<protein>
    <submittedName>
        <fullName evidence="1">Uncharacterized protein</fullName>
    </submittedName>
</protein>
<dbReference type="Proteomes" id="UP001597145">
    <property type="component" value="Unassembled WGS sequence"/>
</dbReference>
<sequence>MAETSPSLRGRYAGSGLPLAAMAVVMRLLGPRANNRPLDAI</sequence>
<dbReference type="RefSeq" id="WP_343981787.1">
    <property type="nucleotide sequence ID" value="NZ_BAAAJG010000015.1"/>
</dbReference>
<name>A0ABW4FHT6_9PSEU</name>
<reference evidence="2" key="1">
    <citation type="journal article" date="2019" name="Int. J. Syst. Evol. Microbiol.">
        <title>The Global Catalogue of Microorganisms (GCM) 10K type strain sequencing project: providing services to taxonomists for standard genome sequencing and annotation.</title>
        <authorList>
            <consortium name="The Broad Institute Genomics Platform"/>
            <consortium name="The Broad Institute Genome Sequencing Center for Infectious Disease"/>
            <person name="Wu L."/>
            <person name="Ma J."/>
        </authorList>
    </citation>
    <scope>NUCLEOTIDE SEQUENCE [LARGE SCALE GENOMIC DNA]</scope>
    <source>
        <strain evidence="2">JCM 12165</strain>
    </source>
</reference>
<keyword evidence="2" id="KW-1185">Reference proteome</keyword>
<comment type="caution">
    <text evidence="1">The sequence shown here is derived from an EMBL/GenBank/DDBJ whole genome shotgun (WGS) entry which is preliminary data.</text>
</comment>
<organism evidence="1 2">
    <name type="scientific">Pseudonocardia aurantiaca</name>
    <dbReference type="NCBI Taxonomy" id="75290"/>
    <lineage>
        <taxon>Bacteria</taxon>
        <taxon>Bacillati</taxon>
        <taxon>Actinomycetota</taxon>
        <taxon>Actinomycetes</taxon>
        <taxon>Pseudonocardiales</taxon>
        <taxon>Pseudonocardiaceae</taxon>
        <taxon>Pseudonocardia</taxon>
    </lineage>
</organism>
<gene>
    <name evidence="1" type="ORF">ACFSCY_09285</name>
</gene>
<evidence type="ECO:0000313" key="2">
    <source>
        <dbReference type="Proteomes" id="UP001597145"/>
    </source>
</evidence>